<name>A0A0A9PXF2_ARUDO</name>
<evidence type="ECO:0000313" key="1">
    <source>
        <dbReference type="EMBL" id="JAD55160.1"/>
    </source>
</evidence>
<organism evidence="1">
    <name type="scientific">Arundo donax</name>
    <name type="common">Giant reed</name>
    <name type="synonym">Donax arundinaceus</name>
    <dbReference type="NCBI Taxonomy" id="35708"/>
    <lineage>
        <taxon>Eukaryota</taxon>
        <taxon>Viridiplantae</taxon>
        <taxon>Streptophyta</taxon>
        <taxon>Embryophyta</taxon>
        <taxon>Tracheophyta</taxon>
        <taxon>Spermatophyta</taxon>
        <taxon>Magnoliopsida</taxon>
        <taxon>Liliopsida</taxon>
        <taxon>Poales</taxon>
        <taxon>Poaceae</taxon>
        <taxon>PACMAD clade</taxon>
        <taxon>Arundinoideae</taxon>
        <taxon>Arundineae</taxon>
        <taxon>Arundo</taxon>
    </lineage>
</organism>
<reference evidence="1" key="1">
    <citation type="submission" date="2014-09" db="EMBL/GenBank/DDBJ databases">
        <authorList>
            <person name="Magalhaes I.L.F."/>
            <person name="Oliveira U."/>
            <person name="Santos F.R."/>
            <person name="Vidigal T.H.D.A."/>
            <person name="Brescovit A.D."/>
            <person name="Santos A.J."/>
        </authorList>
    </citation>
    <scope>NUCLEOTIDE SEQUENCE</scope>
    <source>
        <tissue evidence="1">Shoot tissue taken approximately 20 cm above the soil surface</tissue>
    </source>
</reference>
<proteinExistence type="predicted"/>
<accession>A0A0A9PXF2</accession>
<reference evidence="1" key="2">
    <citation type="journal article" date="2015" name="Data Brief">
        <title>Shoot transcriptome of the giant reed, Arundo donax.</title>
        <authorList>
            <person name="Barrero R.A."/>
            <person name="Guerrero F.D."/>
            <person name="Moolhuijzen P."/>
            <person name="Goolsby J.A."/>
            <person name="Tidwell J."/>
            <person name="Bellgard S.E."/>
            <person name="Bellgard M.I."/>
        </authorList>
    </citation>
    <scope>NUCLEOTIDE SEQUENCE</scope>
    <source>
        <tissue evidence="1">Shoot tissue taken approximately 20 cm above the soil surface</tissue>
    </source>
</reference>
<sequence length="39" mass="4062">MEKWSARASAAKELARSADGGARQERASMAIENGAEPGT</sequence>
<dbReference type="EMBL" id="GBRH01242735">
    <property type="protein sequence ID" value="JAD55160.1"/>
    <property type="molecule type" value="Transcribed_RNA"/>
</dbReference>
<protein>
    <submittedName>
        <fullName evidence="1">Uncharacterized protein</fullName>
    </submittedName>
</protein>
<dbReference type="AlphaFoldDB" id="A0A0A9PXF2"/>